<dbReference type="RefSeq" id="WP_318103496.1">
    <property type="nucleotide sequence ID" value="NZ_CP137573.1"/>
</dbReference>
<evidence type="ECO:0000256" key="1">
    <source>
        <dbReference type="SAM" id="MobiDB-lite"/>
    </source>
</evidence>
<evidence type="ECO:0000313" key="3">
    <source>
        <dbReference type="Proteomes" id="UP001301731"/>
    </source>
</evidence>
<dbReference type="EMBL" id="CP137573">
    <property type="protein sequence ID" value="WOX22450.1"/>
    <property type="molecule type" value="Genomic_DNA"/>
</dbReference>
<gene>
    <name evidence="2" type="ORF">R2D22_14010</name>
</gene>
<dbReference type="Proteomes" id="UP001301731">
    <property type="component" value="Chromosome"/>
</dbReference>
<organism evidence="2 3">
    <name type="scientific">Streptomyces solicathayae</name>
    <dbReference type="NCBI Taxonomy" id="3081768"/>
    <lineage>
        <taxon>Bacteria</taxon>
        <taxon>Bacillati</taxon>
        <taxon>Actinomycetota</taxon>
        <taxon>Actinomycetes</taxon>
        <taxon>Kitasatosporales</taxon>
        <taxon>Streptomycetaceae</taxon>
        <taxon>Streptomyces</taxon>
    </lineage>
</organism>
<evidence type="ECO:0000313" key="2">
    <source>
        <dbReference type="EMBL" id="WOX22450.1"/>
    </source>
</evidence>
<accession>A0ABZ0LSI4</accession>
<sequence length="77" mass="8933">MSTNRVVEPTCLPILLHDAHPKLRRELSDRGRAERPAWQSPYGPPPRRARRRRWAPVPVFARSRSALRRGHVCGRCD</sequence>
<feature type="compositionally biased region" description="Basic and acidic residues" evidence="1">
    <location>
        <begin position="26"/>
        <end position="35"/>
    </location>
</feature>
<proteinExistence type="predicted"/>
<protein>
    <submittedName>
        <fullName evidence="2">Uncharacterized protein</fullName>
    </submittedName>
</protein>
<name>A0ABZ0LSI4_9ACTN</name>
<keyword evidence="3" id="KW-1185">Reference proteome</keyword>
<feature type="region of interest" description="Disordered" evidence="1">
    <location>
        <begin position="26"/>
        <end position="52"/>
    </location>
</feature>
<reference evidence="2 3" key="1">
    <citation type="submission" date="2023-10" db="EMBL/GenBank/DDBJ databases">
        <title>The genome sequence of Streptomyces sp. HUAS YS2.</title>
        <authorList>
            <person name="Mo P."/>
        </authorList>
    </citation>
    <scope>NUCLEOTIDE SEQUENCE [LARGE SCALE GENOMIC DNA]</scope>
    <source>
        <strain evidence="2 3">HUAS YS2</strain>
    </source>
</reference>